<organism evidence="2 3">
    <name type="scientific">Allokutzneria multivorans</name>
    <dbReference type="NCBI Taxonomy" id="1142134"/>
    <lineage>
        <taxon>Bacteria</taxon>
        <taxon>Bacillati</taxon>
        <taxon>Actinomycetota</taxon>
        <taxon>Actinomycetes</taxon>
        <taxon>Pseudonocardiales</taxon>
        <taxon>Pseudonocardiaceae</taxon>
        <taxon>Allokutzneria</taxon>
    </lineage>
</organism>
<feature type="transmembrane region" description="Helical" evidence="1">
    <location>
        <begin position="56"/>
        <end position="75"/>
    </location>
</feature>
<dbReference type="RefSeq" id="WP_344880101.1">
    <property type="nucleotide sequence ID" value="NZ_BAABAL010000018.1"/>
</dbReference>
<evidence type="ECO:0000313" key="2">
    <source>
        <dbReference type="EMBL" id="GAA4022292.1"/>
    </source>
</evidence>
<feature type="transmembrane region" description="Helical" evidence="1">
    <location>
        <begin position="26"/>
        <end position="49"/>
    </location>
</feature>
<comment type="caution">
    <text evidence="2">The sequence shown here is derived from an EMBL/GenBank/DDBJ whole genome shotgun (WGS) entry which is preliminary data.</text>
</comment>
<keyword evidence="1" id="KW-0812">Transmembrane</keyword>
<feature type="transmembrane region" description="Helical" evidence="1">
    <location>
        <begin position="87"/>
        <end position="111"/>
    </location>
</feature>
<protein>
    <submittedName>
        <fullName evidence="2">Uncharacterized protein</fullName>
    </submittedName>
</protein>
<dbReference type="EMBL" id="BAABAL010000018">
    <property type="protein sequence ID" value="GAA4022292.1"/>
    <property type="molecule type" value="Genomic_DNA"/>
</dbReference>
<keyword evidence="3" id="KW-1185">Reference proteome</keyword>
<reference evidence="3" key="1">
    <citation type="journal article" date="2019" name="Int. J. Syst. Evol. Microbiol.">
        <title>The Global Catalogue of Microorganisms (GCM) 10K type strain sequencing project: providing services to taxonomists for standard genome sequencing and annotation.</title>
        <authorList>
            <consortium name="The Broad Institute Genomics Platform"/>
            <consortium name="The Broad Institute Genome Sequencing Center for Infectious Disease"/>
            <person name="Wu L."/>
            <person name="Ma J."/>
        </authorList>
    </citation>
    <scope>NUCLEOTIDE SEQUENCE [LARGE SCALE GENOMIC DNA]</scope>
    <source>
        <strain evidence="3">JCM 17342</strain>
    </source>
</reference>
<proteinExistence type="predicted"/>
<keyword evidence="1" id="KW-1133">Transmembrane helix</keyword>
<sequence length="220" mass="23775">MQTALIAAFALTPVGCWLLLARTERLLWPVALGLAGFGGLSFPVLSGLVPTELDRVLWLGYVPLTMLVVLLARRAEGWAAPLTRRALAGRVVLILFAGPVWLGVGIGWWLIETEPGMPSTSEVLPLPDGVRVVDDTRTGCGSNYCGRTVVIAGPAGESAVDTLRRVREDLLGAKGFREEGPSAVSKVHRRGFGERDLDVEMYVQDGRILLQLGDGKNFRD</sequence>
<name>A0ABP7T7Q7_9PSEU</name>
<accession>A0ABP7T7Q7</accession>
<evidence type="ECO:0000256" key="1">
    <source>
        <dbReference type="SAM" id="Phobius"/>
    </source>
</evidence>
<evidence type="ECO:0000313" key="3">
    <source>
        <dbReference type="Proteomes" id="UP001501747"/>
    </source>
</evidence>
<gene>
    <name evidence="2" type="ORF">GCM10022247_53140</name>
</gene>
<keyword evidence="1" id="KW-0472">Membrane</keyword>
<dbReference type="Proteomes" id="UP001501747">
    <property type="component" value="Unassembled WGS sequence"/>
</dbReference>